<reference evidence="2 3" key="1">
    <citation type="submission" date="2018-02" db="EMBL/GenBank/DDBJ databases">
        <title>FDA/CDC Antimicrobial Resistant Isolate Bank Genome Sequencing.</title>
        <authorList>
            <person name="Benahmed F.H."/>
            <person name="Lutgring J.D."/>
            <person name="Yoo B."/>
            <person name="Machado M."/>
            <person name="Brown A."/>
            <person name="McAllister G."/>
            <person name="Perry A."/>
            <person name="Halpin A.L."/>
            <person name="Vavikolanu K."/>
            <person name="Ott S."/>
            <person name="Zhao X."/>
            <person name="Tallon L.J."/>
            <person name="Sadzewicz L."/>
            <person name="Aluvathingal J."/>
            <person name="Nadendla S."/>
            <person name="Voskania-kordi A."/>
            <person name="Simonyan V."/>
            <person name="Patel J."/>
            <person name="Shawar R.M."/>
        </authorList>
    </citation>
    <scope>NUCLEOTIDE SEQUENCE [LARGE SCALE GENOMIC DNA]</scope>
    <source>
        <strain evidence="2 3">AR_0356</strain>
    </source>
</reference>
<evidence type="ECO:0000256" key="1">
    <source>
        <dbReference type="SAM" id="MobiDB-lite"/>
    </source>
</evidence>
<feature type="region of interest" description="Disordered" evidence="1">
    <location>
        <begin position="22"/>
        <end position="49"/>
    </location>
</feature>
<organism evidence="2 3">
    <name type="scientific">Pseudomonas paraeruginosa</name>
    <dbReference type="NCBI Taxonomy" id="2994495"/>
    <lineage>
        <taxon>Bacteria</taxon>
        <taxon>Pseudomonadati</taxon>
        <taxon>Pseudomonadota</taxon>
        <taxon>Gammaproteobacteria</taxon>
        <taxon>Pseudomonadales</taxon>
        <taxon>Pseudomonadaceae</taxon>
        <taxon>Pseudomonas</taxon>
    </lineage>
</organism>
<evidence type="ECO:0000313" key="3">
    <source>
        <dbReference type="Proteomes" id="UP000238390"/>
    </source>
</evidence>
<protein>
    <submittedName>
        <fullName evidence="2">Uncharacterized protein</fullName>
    </submittedName>
</protein>
<evidence type="ECO:0000313" key="2">
    <source>
        <dbReference type="EMBL" id="AVK03205.1"/>
    </source>
</evidence>
<dbReference type="Proteomes" id="UP000238390">
    <property type="component" value="Chromosome"/>
</dbReference>
<dbReference type="AlphaFoldDB" id="A0A2R3IMQ3"/>
<dbReference type="EMBL" id="CP027169">
    <property type="protein sequence ID" value="AVK03205.1"/>
    <property type="molecule type" value="Genomic_DNA"/>
</dbReference>
<feature type="compositionally biased region" description="Basic and acidic residues" evidence="1">
    <location>
        <begin position="35"/>
        <end position="49"/>
    </location>
</feature>
<name>A0A2R3IMQ3_9PSED</name>
<accession>A0A2R3IMQ3</accession>
<gene>
    <name evidence="2" type="ORF">CSB93_5914</name>
</gene>
<proteinExistence type="predicted"/>
<sequence length="49" mass="5384">MAFFVSGSPMMVQLHCNGPTGKVSRINAGDVDMQDSDHGRRGKRAMDFQ</sequence>
<keyword evidence="3" id="KW-1185">Reference proteome</keyword>